<comment type="caution">
    <text evidence="1">The sequence shown here is derived from an EMBL/GenBank/DDBJ whole genome shotgun (WGS) entry which is preliminary data.</text>
</comment>
<name>A0A0F9B6U1_9ZZZZ</name>
<gene>
    <name evidence="1" type="ORF">LCGC14_2825540</name>
</gene>
<sequence>MGEKTKRLIRIVLAPGVQAPRIEPVPVTEYDPTGANLEYAEEGRRLADFLN</sequence>
<reference evidence="1" key="1">
    <citation type="journal article" date="2015" name="Nature">
        <title>Complex archaea that bridge the gap between prokaryotes and eukaryotes.</title>
        <authorList>
            <person name="Spang A."/>
            <person name="Saw J.H."/>
            <person name="Jorgensen S.L."/>
            <person name="Zaremba-Niedzwiedzka K."/>
            <person name="Martijn J."/>
            <person name="Lind A.E."/>
            <person name="van Eijk R."/>
            <person name="Schleper C."/>
            <person name="Guy L."/>
            <person name="Ettema T.J."/>
        </authorList>
    </citation>
    <scope>NUCLEOTIDE SEQUENCE</scope>
</reference>
<dbReference type="AlphaFoldDB" id="A0A0F9B6U1"/>
<protein>
    <submittedName>
        <fullName evidence="1">Uncharacterized protein</fullName>
    </submittedName>
</protein>
<dbReference type="EMBL" id="LAZR01053674">
    <property type="protein sequence ID" value="KKK80236.1"/>
    <property type="molecule type" value="Genomic_DNA"/>
</dbReference>
<organism evidence="1">
    <name type="scientific">marine sediment metagenome</name>
    <dbReference type="NCBI Taxonomy" id="412755"/>
    <lineage>
        <taxon>unclassified sequences</taxon>
        <taxon>metagenomes</taxon>
        <taxon>ecological metagenomes</taxon>
    </lineage>
</organism>
<accession>A0A0F9B6U1</accession>
<evidence type="ECO:0000313" key="1">
    <source>
        <dbReference type="EMBL" id="KKK80236.1"/>
    </source>
</evidence>
<feature type="non-terminal residue" evidence="1">
    <location>
        <position position="51"/>
    </location>
</feature>
<proteinExistence type="predicted"/>